<gene>
    <name evidence="10" type="ORF">ASTO00021_LOCUS9252</name>
</gene>
<keyword evidence="7" id="KW-0539">Nucleus</keyword>
<protein>
    <recommendedName>
        <fullName evidence="9">Importin N-terminal domain-containing protein</fullName>
    </recommendedName>
</protein>
<dbReference type="PANTHER" id="PTHR12596">
    <property type="entry name" value="EXPORTIN 4,7-RELATED"/>
    <property type="match status" value="1"/>
</dbReference>
<keyword evidence="5" id="KW-0963">Cytoplasm</keyword>
<evidence type="ECO:0000256" key="4">
    <source>
        <dbReference type="ARBA" id="ARBA00022448"/>
    </source>
</evidence>
<dbReference type="Pfam" id="PF03810">
    <property type="entry name" value="IBN_N"/>
    <property type="match status" value="1"/>
</dbReference>
<dbReference type="SUPFAM" id="SSF48371">
    <property type="entry name" value="ARM repeat"/>
    <property type="match status" value="1"/>
</dbReference>
<dbReference type="GO" id="GO:0031267">
    <property type="term" value="F:small GTPase binding"/>
    <property type="evidence" value="ECO:0007669"/>
    <property type="project" value="InterPro"/>
</dbReference>
<reference evidence="10" key="1">
    <citation type="submission" date="2021-01" db="EMBL/GenBank/DDBJ databases">
        <authorList>
            <person name="Corre E."/>
            <person name="Pelletier E."/>
            <person name="Niang G."/>
            <person name="Scheremetjew M."/>
            <person name="Finn R."/>
            <person name="Kale V."/>
            <person name="Holt S."/>
            <person name="Cochrane G."/>
            <person name="Meng A."/>
            <person name="Brown T."/>
            <person name="Cohen L."/>
        </authorList>
    </citation>
    <scope>NUCLEOTIDE SEQUENCE</scope>
    <source>
        <strain evidence="10">GSBS06</strain>
    </source>
</reference>
<evidence type="ECO:0000256" key="7">
    <source>
        <dbReference type="ARBA" id="ARBA00023242"/>
    </source>
</evidence>
<evidence type="ECO:0000256" key="2">
    <source>
        <dbReference type="ARBA" id="ARBA00004496"/>
    </source>
</evidence>
<dbReference type="PANTHER" id="PTHR12596:SF2">
    <property type="entry name" value="EXPORTIN-7 ISOFORM X1"/>
    <property type="match status" value="1"/>
</dbReference>
<dbReference type="InterPro" id="IPR016024">
    <property type="entry name" value="ARM-type_fold"/>
</dbReference>
<proteinExistence type="inferred from homology"/>
<feature type="region of interest" description="Disordered" evidence="8">
    <location>
        <begin position="741"/>
        <end position="780"/>
    </location>
</feature>
<dbReference type="InterPro" id="IPR011989">
    <property type="entry name" value="ARM-like"/>
</dbReference>
<dbReference type="InterPro" id="IPR057947">
    <property type="entry name" value="TPR_XPO7/RBP17"/>
</dbReference>
<sequence length="1482" mass="162849">MDTQGFNRVEQLCAVLYGASARPVSQEERDQAHKTLLTLQTSAHFLPQLKYLLENSKTDYTVMFAARSLVEVVTRDWRNIQPAQRIGLVQFILQKLAAGGNTQYITRSLIQVLCRITKLGWCVDEKHRSIFQDIVQFLQAGGEHAILGLQILSELVTEFDQGQSGRGGRLDSQGRQAAQSFREQDGLTRAFKLALELVQRSHQNNDRVVLREALHTLHACLAYDFVGTGHDESDDVVSCLYIPLEWAEHVARARAVNLFFTIYQAQWHVSDSSQIDAGENSAASVCLQCIVLLVAVRRSVFDPASRQEFLVALLEGTTVLMREKTGLSHSEACLHHLCRLLARIKNHFQLVDLTRPPQYRPWLEEFASFTEGVLSAWRSVSVRSVHYLMRLWASLVLPTPYLQVRDGYKIMPTTGGSSEYSSMQTMNEKNSGKPTYLQGLDVFVPSVVRAFVSTRADMCAAAAIAALDDGGDNDDLEDVSGFGSFGQGMGGIEDDPLDAEGMLLEQLTPLSVLTRFRYGASAEGIANLFNDALNKRQQALMAMTNAQHTGGSTNAINEAKRALVDSQARLAFLTYLIGAIVGGHVSRVSASVIERLDELNAELAALVFRMVIATQNAEDTFASQGQAGSTAMMLFGFRSDAAWKLELASLYFFRCFQNLYIESRARDDAEQQQRSKRTLNLIEDMNGFLNLTWSNNASSKSSSTTQPSSSGRMNPPVFRMHALPTAVPSLESITSGGIIGFTSATKRDDDSNNSKKENDDATMTNSGTPCPSPVVGDKEMTDETTNRASNIQRGIAALLGVAGGDRTLLDIAMRRIFGLLQHAQQNTQMQANQGGGTSSSAPVILVERALSVLYQLSVGVTVVHAGRSYTPRLMSSGRLLLESEVIQDLLRNPDAKRFPLLLEPKHGRSRTFLSSTLAKLLFTQIRYPNNSNSSMSSDNERSGSVIVVGKSVDGNLTIQSRDGKQSQQEVGEEQFITYMKPLTETTDALLQVLRRGESLRQDQFKTPLIGLFRDLRGLMNSAGVSREYELVFAWLTPDRIRLLAAVAASWHDINDVMIPLLKLLSEIVYNRGSRIIFPPLSVGGLVLFKEGASVLISYCESQLKFIYQMRDKQGQSRDQMIATTVNNENTLRDLSMITGTKVDAPNDPLSMTALREAVMAMGEEMGREAEKSGGKENSGVIELAPGAVGIGITLDIDTKLMKCARICVVCMNRMLGGRYAQLGTFELYQDNCLVGSRRAVLELALAGSPTHVMSFPKMARALVILLNLLADKFISGIVSLPSPLFARLIACLAEAVASPVSTLSTPAASAIEYIAIFRCKAAAAGASNNQMTFPVLNPEHRTRGERIKANDLSDAGQYFAAHDTAQPNLFGDILVLLLDKLMSTSGSSMTNNQWTLARPVLPLILCAADAFVGFRSRFLNAQSPSREPTVRKFFDKVFSMLTPAITNNGATGPNPVHFEAMLRMNDSFTKDLCSFCREIRQL</sequence>
<keyword evidence="6" id="KW-0653">Protein transport</keyword>
<dbReference type="GO" id="GO:0005737">
    <property type="term" value="C:cytoplasm"/>
    <property type="evidence" value="ECO:0007669"/>
    <property type="project" value="UniProtKB-SubCell"/>
</dbReference>
<dbReference type="InterPro" id="IPR001494">
    <property type="entry name" value="Importin-beta_N"/>
</dbReference>
<accession>A0A7S3LQM5</accession>
<dbReference type="PROSITE" id="PS50166">
    <property type="entry name" value="IMPORTIN_B_NT"/>
    <property type="match status" value="1"/>
</dbReference>
<feature type="domain" description="Importin N-terminal" evidence="9">
    <location>
        <begin position="32"/>
        <end position="98"/>
    </location>
</feature>
<feature type="region of interest" description="Disordered" evidence="8">
    <location>
        <begin position="693"/>
        <end position="717"/>
    </location>
</feature>
<dbReference type="EMBL" id="HBIN01012301">
    <property type="protein sequence ID" value="CAE0439028.1"/>
    <property type="molecule type" value="Transcribed_RNA"/>
</dbReference>
<dbReference type="Pfam" id="PF25795">
    <property type="entry name" value="TPR_XPO7"/>
    <property type="match status" value="1"/>
</dbReference>
<keyword evidence="4" id="KW-0813">Transport</keyword>
<evidence type="ECO:0000259" key="9">
    <source>
        <dbReference type="PROSITE" id="PS50166"/>
    </source>
</evidence>
<evidence type="ECO:0000256" key="3">
    <source>
        <dbReference type="ARBA" id="ARBA00009466"/>
    </source>
</evidence>
<feature type="compositionally biased region" description="Low complexity" evidence="8">
    <location>
        <begin position="694"/>
        <end position="710"/>
    </location>
</feature>
<organism evidence="10">
    <name type="scientific">Aplanochytrium stocchinoi</name>
    <dbReference type="NCBI Taxonomy" id="215587"/>
    <lineage>
        <taxon>Eukaryota</taxon>
        <taxon>Sar</taxon>
        <taxon>Stramenopiles</taxon>
        <taxon>Bigyra</taxon>
        <taxon>Labyrinthulomycetes</taxon>
        <taxon>Thraustochytrida</taxon>
        <taxon>Thraustochytriidae</taxon>
        <taxon>Aplanochytrium</taxon>
    </lineage>
</organism>
<evidence type="ECO:0000313" key="10">
    <source>
        <dbReference type="EMBL" id="CAE0439028.1"/>
    </source>
</evidence>
<name>A0A7S3LQM5_9STRA</name>
<evidence type="ECO:0000256" key="6">
    <source>
        <dbReference type="ARBA" id="ARBA00022927"/>
    </source>
</evidence>
<dbReference type="GO" id="GO:0006611">
    <property type="term" value="P:protein export from nucleus"/>
    <property type="evidence" value="ECO:0007669"/>
    <property type="project" value="TreeGrafter"/>
</dbReference>
<comment type="subcellular location">
    <subcellularLocation>
        <location evidence="2">Cytoplasm</location>
    </subcellularLocation>
    <subcellularLocation>
        <location evidence="1">Nucleus</location>
    </subcellularLocation>
</comment>
<evidence type="ECO:0000256" key="1">
    <source>
        <dbReference type="ARBA" id="ARBA00004123"/>
    </source>
</evidence>
<dbReference type="GO" id="GO:0005049">
    <property type="term" value="F:nuclear export signal receptor activity"/>
    <property type="evidence" value="ECO:0007669"/>
    <property type="project" value="InterPro"/>
</dbReference>
<feature type="compositionally biased region" description="Basic and acidic residues" evidence="8">
    <location>
        <begin position="745"/>
        <end position="759"/>
    </location>
</feature>
<dbReference type="GO" id="GO:0005643">
    <property type="term" value="C:nuclear pore"/>
    <property type="evidence" value="ECO:0007669"/>
    <property type="project" value="TreeGrafter"/>
</dbReference>
<evidence type="ECO:0000256" key="5">
    <source>
        <dbReference type="ARBA" id="ARBA00022490"/>
    </source>
</evidence>
<dbReference type="Gene3D" id="1.25.10.10">
    <property type="entry name" value="Leucine-rich Repeat Variant"/>
    <property type="match status" value="1"/>
</dbReference>
<dbReference type="InterPro" id="IPR044189">
    <property type="entry name" value="XPO4/7-like"/>
</dbReference>
<evidence type="ECO:0000256" key="8">
    <source>
        <dbReference type="SAM" id="MobiDB-lite"/>
    </source>
</evidence>
<comment type="similarity">
    <text evidence="3">Belongs to the exportin family.</text>
</comment>